<organism evidence="2 3">
    <name type="scientific">Babesia bigemina</name>
    <dbReference type="NCBI Taxonomy" id="5866"/>
    <lineage>
        <taxon>Eukaryota</taxon>
        <taxon>Sar</taxon>
        <taxon>Alveolata</taxon>
        <taxon>Apicomplexa</taxon>
        <taxon>Aconoidasida</taxon>
        <taxon>Piroplasmida</taxon>
        <taxon>Babesiidae</taxon>
        <taxon>Babesia</taxon>
    </lineage>
</organism>
<dbReference type="GeneID" id="24563434"/>
<gene>
    <name evidence="2" type="ORF">BBBOND_0200500</name>
</gene>
<dbReference type="VEuPathDB" id="PiroplasmaDB:BBBOND_0200500"/>
<evidence type="ECO:0008006" key="4">
    <source>
        <dbReference type="Google" id="ProtNLM"/>
    </source>
</evidence>
<accession>A0A061D2R1</accession>
<evidence type="ECO:0000256" key="1">
    <source>
        <dbReference type="SAM" id="Coils"/>
    </source>
</evidence>
<evidence type="ECO:0000313" key="2">
    <source>
        <dbReference type="EMBL" id="CDR94893.1"/>
    </source>
</evidence>
<evidence type="ECO:0000313" key="3">
    <source>
        <dbReference type="Proteomes" id="UP000033188"/>
    </source>
</evidence>
<dbReference type="KEGG" id="bbig:BBBOND_0200500"/>
<name>A0A061D2R1_BABBI</name>
<feature type="coiled-coil region" evidence="1">
    <location>
        <begin position="252"/>
        <end position="279"/>
    </location>
</feature>
<feature type="coiled-coil region" evidence="1">
    <location>
        <begin position="74"/>
        <end position="108"/>
    </location>
</feature>
<proteinExistence type="predicted"/>
<keyword evidence="1" id="KW-0175">Coiled coil</keyword>
<dbReference type="EMBL" id="LK391708">
    <property type="protein sequence ID" value="CDR94893.1"/>
    <property type="molecule type" value="Genomic_DNA"/>
</dbReference>
<keyword evidence="3" id="KW-1185">Reference proteome</keyword>
<dbReference type="OrthoDB" id="367023at2759"/>
<protein>
    <recommendedName>
        <fullName evidence="4">Extracellular matrix-binding ebh</fullName>
    </recommendedName>
</protein>
<dbReference type="Proteomes" id="UP000033188">
    <property type="component" value="Chromosome 2"/>
</dbReference>
<reference evidence="3" key="1">
    <citation type="submission" date="2014-06" db="EMBL/GenBank/DDBJ databases">
        <authorList>
            <person name="Aslett M."/>
            <person name="De Silva N."/>
        </authorList>
    </citation>
    <scope>NUCLEOTIDE SEQUENCE [LARGE SCALE GENOMIC DNA]</scope>
    <source>
        <strain evidence="3">Bond</strain>
    </source>
</reference>
<feature type="coiled-coil region" evidence="1">
    <location>
        <begin position="308"/>
        <end position="359"/>
    </location>
</feature>
<dbReference type="RefSeq" id="XP_012767079.1">
    <property type="nucleotide sequence ID" value="XM_012911625.1"/>
</dbReference>
<sequence length="1334" mass="148253">MKEGRDNVERVAKGLTFVSDDLEKWREAAHTVLSTAVDNAVEVHKALDPARNSSTLGTEIHKIDTARQGIVDANKELESQVKSLNKWIQDAEDIRQKAETKAREAYDKLSVHEELSKNVKKIMEAKEKIVGVNKSVNTHIGSLKQWNEKAKEVLDGAVTKAQEVHNRLKDNVGLKVEEIKKSNEAIKEANAKLGDEVANLGNWNTAARKVIEMADKKCDEILKRVDKNHNQPKDVEIYKQAKHLQDHGKKLLKAAKDAKQKVESKVKEALDAVKDMDADLKKDLKVVKDKIKEGIKDVMSEFKVGDLGKEVEKDLKQLRERIVKLSENGKADGLFRGQLKALDQETQSVKQRINKIKSETDKQLEDQFRTKIKEPLDVKVKAVEEAIAKVYERFNSQDGSVSSENKKKLQKIFEHIRGQVADIKGMKGGNTGLDGIVANVKGLYNAFVQGNGKGVDARVDGWLGSILGINENQRVTHTDGMKAVTSWIKEYNGKARRLEDALKIVKDQIKGALSSQIKAGQRVITQQDVEDNIVKNLTKVKEACRAFVEELDKKLTDKQITQFANPIVSTIQSRLRPGQRLPAVNDEKLTAAVRAALIALCSCVKQVAAEVDYLGISLFGTIIDETKQAVDDRHGKLARTTNTGTPGKANPDPGTAQAVDKAIEGVKEMVDNTIKEKFENEVKKPVEEAVNGLDTAVQAYDKKAREQVKDAAKGAIDKAANVISDSTGKIELGGNNKLMKNFSNAHKEITTNLKPKLEKLLNDHIGRDDTRDGKREQIKLSRDFKRYDDHVSIGSLTDYVYGRLSLAIEKVRDEGLTDINKHVGKRAGDRTEEIDITGSCSKVEKELKDIVDLLTHNDKIILDYGDITNRGVKTLLTELDDGLTKPVPGVFDKGLETITKVIGDLQRDTFDTKSKTIEEAAAEIRKEVEVLKKKLLSDGGNDDVINALKGLKDTGMSSGTWNGKGGSPIDGLKKIESELERYNEVLGKQPGIIGDAVYGIRDALARIKIKLNEPLTYDDVVHHLTRLEKKIGIGDENNEYSLQKIIKAINKLRAGQFSVNPKAIQRAAGEFIKELRLIQYVLKGERNNDVIITLSDLKNVGLSVNDWHKHENAKGLHKIENELKLQQSQLNGQPKLIGSGVEQIANVLEEVRTALQSIDGGTKGDVINRLGALLRDAFNGSEWQNGRGKKITSLGKIKQDLHQQKESLAQQYETIDKATESVMHETQDMLRKASQKLSSDLISDTIVKNLQLLEKMIVRGQNGDDSLQGMYEKISGLQNEEIHKSSEAIFAAKQQVGKELKRLKDKLQIDVSNKLEDLVINGFGLLIKLSYLIL</sequence>